<keyword evidence="3" id="KW-1185">Reference proteome</keyword>
<evidence type="ECO:0000256" key="1">
    <source>
        <dbReference type="SAM" id="MobiDB-lite"/>
    </source>
</evidence>
<evidence type="ECO:0000313" key="3">
    <source>
        <dbReference type="Proteomes" id="UP001432322"/>
    </source>
</evidence>
<reference evidence="2" key="1">
    <citation type="submission" date="2023-10" db="EMBL/GenBank/DDBJ databases">
        <title>Genome assembly of Pristionchus species.</title>
        <authorList>
            <person name="Yoshida K."/>
            <person name="Sommer R.J."/>
        </authorList>
    </citation>
    <scope>NUCLEOTIDE SEQUENCE</scope>
    <source>
        <strain evidence="2">RS5133</strain>
    </source>
</reference>
<gene>
    <name evidence="2" type="ORF">PFISCL1PPCAC_6707</name>
</gene>
<feature type="compositionally biased region" description="Basic and acidic residues" evidence="1">
    <location>
        <begin position="83"/>
        <end position="95"/>
    </location>
</feature>
<feature type="compositionally biased region" description="Low complexity" evidence="1">
    <location>
        <begin position="119"/>
        <end position="128"/>
    </location>
</feature>
<feature type="non-terminal residue" evidence="2">
    <location>
        <position position="128"/>
    </location>
</feature>
<accession>A0AAV5V704</accession>
<organism evidence="2 3">
    <name type="scientific">Pristionchus fissidentatus</name>
    <dbReference type="NCBI Taxonomy" id="1538716"/>
    <lineage>
        <taxon>Eukaryota</taxon>
        <taxon>Metazoa</taxon>
        <taxon>Ecdysozoa</taxon>
        <taxon>Nematoda</taxon>
        <taxon>Chromadorea</taxon>
        <taxon>Rhabditida</taxon>
        <taxon>Rhabditina</taxon>
        <taxon>Diplogasteromorpha</taxon>
        <taxon>Diplogasteroidea</taxon>
        <taxon>Neodiplogasteridae</taxon>
        <taxon>Pristionchus</taxon>
    </lineage>
</organism>
<dbReference type="EMBL" id="BTSY01000002">
    <property type="protein sequence ID" value="GMT15410.1"/>
    <property type="molecule type" value="Genomic_DNA"/>
</dbReference>
<evidence type="ECO:0000313" key="2">
    <source>
        <dbReference type="EMBL" id="GMT15410.1"/>
    </source>
</evidence>
<dbReference type="Proteomes" id="UP001432322">
    <property type="component" value="Unassembled WGS sequence"/>
</dbReference>
<protein>
    <submittedName>
        <fullName evidence="2">Uncharacterized protein</fullName>
    </submittedName>
</protein>
<sequence>MSVSEAQPSSLDGEALKPLYFQVPGDDEWSCMAESEVLAAFAASQIPAATRFKRGEEGLPRTLATLLSWNGVQCPFADFSFPERREGLRETRRSSGGDGDGQGPSTDVNENVVGGSEDSSPSSSSSSS</sequence>
<comment type="caution">
    <text evidence="2">The sequence shown here is derived from an EMBL/GenBank/DDBJ whole genome shotgun (WGS) entry which is preliminary data.</text>
</comment>
<feature type="region of interest" description="Disordered" evidence="1">
    <location>
        <begin position="83"/>
        <end position="128"/>
    </location>
</feature>
<proteinExistence type="predicted"/>
<name>A0AAV5V704_9BILA</name>
<dbReference type="AlphaFoldDB" id="A0AAV5V704"/>